<organism evidence="2">
    <name type="scientific">mine drainage metagenome</name>
    <dbReference type="NCBI Taxonomy" id="410659"/>
    <lineage>
        <taxon>unclassified sequences</taxon>
        <taxon>metagenomes</taxon>
        <taxon>ecological metagenomes</taxon>
    </lineage>
</organism>
<reference evidence="2" key="1">
    <citation type="submission" date="2016-10" db="EMBL/GenBank/DDBJ databases">
        <title>Sequence of Gallionella enrichment culture.</title>
        <authorList>
            <person name="Poehlein A."/>
            <person name="Muehling M."/>
            <person name="Daniel R."/>
        </authorList>
    </citation>
    <scope>NUCLEOTIDE SEQUENCE</scope>
</reference>
<evidence type="ECO:0008006" key="3">
    <source>
        <dbReference type="Google" id="ProtNLM"/>
    </source>
</evidence>
<keyword evidence="1" id="KW-0472">Membrane</keyword>
<gene>
    <name evidence="2" type="ORF">GALL_184220</name>
</gene>
<dbReference type="EMBL" id="MLJW01000105">
    <property type="protein sequence ID" value="OIQ99485.1"/>
    <property type="molecule type" value="Genomic_DNA"/>
</dbReference>
<feature type="transmembrane region" description="Helical" evidence="1">
    <location>
        <begin position="42"/>
        <end position="63"/>
    </location>
</feature>
<dbReference type="Gene3D" id="2.60.120.740">
    <property type="match status" value="1"/>
</dbReference>
<evidence type="ECO:0000313" key="2">
    <source>
        <dbReference type="EMBL" id="OIQ99485.1"/>
    </source>
</evidence>
<feature type="transmembrane region" description="Helical" evidence="1">
    <location>
        <begin position="12"/>
        <end position="30"/>
    </location>
</feature>
<accession>A0A1J5SH48</accession>
<comment type="caution">
    <text evidence="2">The sequence shown here is derived from an EMBL/GenBank/DDBJ whole genome shotgun (WGS) entry which is preliminary data.</text>
</comment>
<keyword evidence="1" id="KW-0812">Transmembrane</keyword>
<evidence type="ECO:0000256" key="1">
    <source>
        <dbReference type="SAM" id="Phobius"/>
    </source>
</evidence>
<dbReference type="AlphaFoldDB" id="A0A1J5SH48"/>
<protein>
    <recommendedName>
        <fullName evidence="3">SUEL-type lectin domain-containing protein</fullName>
    </recommendedName>
</protein>
<sequence length="188" mass="19699">MQDVILKLVDVPMVRMFVLAGIIFLMIAVLGKIEGKIEPGSIGRIGSAILGVVLIAIGIMMQYSETHDVYAKLPPNMITAFPSQTVVAASPSSAPANTEAVSIKVVSGTYGRNCNAKAGNATALLSRACDGRGSCDFNIDTSVLEDPAPNCSKDFAAEWKCSNGNAVYSAALSSLSGKNDKLRLNCVN</sequence>
<dbReference type="InterPro" id="IPR043159">
    <property type="entry name" value="Lectin_gal-bd_sf"/>
</dbReference>
<keyword evidence="1" id="KW-1133">Transmembrane helix</keyword>
<name>A0A1J5SH48_9ZZZZ</name>
<proteinExistence type="predicted"/>
<dbReference type="CDD" id="cd22823">
    <property type="entry name" value="Gal_Rha_Lectin"/>
    <property type="match status" value="1"/>
</dbReference>